<comment type="caution">
    <text evidence="8">The sequence shown here is derived from an EMBL/GenBank/DDBJ whole genome shotgun (WGS) entry which is preliminary data.</text>
</comment>
<keyword evidence="4 6" id="KW-1133">Transmembrane helix</keyword>
<dbReference type="SUPFAM" id="SSF103473">
    <property type="entry name" value="MFS general substrate transporter"/>
    <property type="match status" value="1"/>
</dbReference>
<proteinExistence type="predicted"/>
<dbReference type="AlphaFoldDB" id="A0A0F2MI33"/>
<dbReference type="PANTHER" id="PTHR43791:SF67">
    <property type="entry name" value="TRANSPORTER, PUTATIVE (AFU_ORTHOLOGUE AFUA_3G04010)-RELATED"/>
    <property type="match status" value="1"/>
</dbReference>
<dbReference type="FunFam" id="1.20.1250.20:FF:000013">
    <property type="entry name" value="MFS general substrate transporter"/>
    <property type="match status" value="1"/>
</dbReference>
<dbReference type="OrthoDB" id="9971669at2759"/>
<reference evidence="8 9" key="2">
    <citation type="journal article" date="2015" name="Eukaryot. Cell">
        <title>Asexual propagation of a virulent clone complex in a human and feline outbreak of sporotrichosis.</title>
        <authorList>
            <person name="Teixeira Mde M."/>
            <person name="Rodrigues A.M."/>
            <person name="Tsui C.K."/>
            <person name="de Almeida L.G."/>
            <person name="Van Diepeningen A.D."/>
            <person name="van den Ende B.G."/>
            <person name="Fernandes G.F."/>
            <person name="Kano R."/>
            <person name="Hamelin R.C."/>
            <person name="Lopes-Bezerra L.M."/>
            <person name="Vasconcelos A.T."/>
            <person name="de Hoog S."/>
            <person name="de Camargo Z.P."/>
            <person name="Felipe M.S."/>
        </authorList>
    </citation>
    <scope>NUCLEOTIDE SEQUENCE [LARGE SCALE GENOMIC DNA]</scope>
    <source>
        <strain evidence="8 9">1099-18</strain>
    </source>
</reference>
<name>A0A0F2MI33_SPOSC</name>
<dbReference type="GO" id="GO:0016020">
    <property type="term" value="C:membrane"/>
    <property type="evidence" value="ECO:0007669"/>
    <property type="project" value="UniProtKB-SubCell"/>
</dbReference>
<feature type="domain" description="Major facilitator superfamily (MFS) profile" evidence="7">
    <location>
        <begin position="50"/>
        <end position="491"/>
    </location>
</feature>
<dbReference type="PROSITE" id="PS50850">
    <property type="entry name" value="MFS"/>
    <property type="match status" value="1"/>
</dbReference>
<dbReference type="Pfam" id="PF07690">
    <property type="entry name" value="MFS_1"/>
    <property type="match status" value="1"/>
</dbReference>
<evidence type="ECO:0000313" key="9">
    <source>
        <dbReference type="Proteomes" id="UP000033710"/>
    </source>
</evidence>
<feature type="transmembrane region" description="Helical" evidence="6">
    <location>
        <begin position="432"/>
        <end position="452"/>
    </location>
</feature>
<organism evidence="8 9">
    <name type="scientific">Sporothrix schenckii 1099-18</name>
    <dbReference type="NCBI Taxonomy" id="1397361"/>
    <lineage>
        <taxon>Eukaryota</taxon>
        <taxon>Fungi</taxon>
        <taxon>Dikarya</taxon>
        <taxon>Ascomycota</taxon>
        <taxon>Pezizomycotina</taxon>
        <taxon>Sordariomycetes</taxon>
        <taxon>Sordariomycetidae</taxon>
        <taxon>Ophiostomatales</taxon>
        <taxon>Ophiostomataceae</taxon>
        <taxon>Sporothrix</taxon>
    </lineage>
</organism>
<evidence type="ECO:0000256" key="3">
    <source>
        <dbReference type="ARBA" id="ARBA00022692"/>
    </source>
</evidence>
<comment type="subcellular location">
    <subcellularLocation>
        <location evidence="1">Membrane</location>
        <topology evidence="1">Multi-pass membrane protein</topology>
    </subcellularLocation>
</comment>
<keyword evidence="3 6" id="KW-0812">Transmembrane</keyword>
<dbReference type="GeneID" id="27669327"/>
<dbReference type="RefSeq" id="XP_016591166.1">
    <property type="nucleotide sequence ID" value="XM_016734050.1"/>
</dbReference>
<feature type="transmembrane region" description="Helical" evidence="6">
    <location>
        <begin position="211"/>
        <end position="233"/>
    </location>
</feature>
<evidence type="ECO:0000256" key="1">
    <source>
        <dbReference type="ARBA" id="ARBA00004141"/>
    </source>
</evidence>
<dbReference type="Gene3D" id="1.20.1250.20">
    <property type="entry name" value="MFS general substrate transporter like domains"/>
    <property type="match status" value="1"/>
</dbReference>
<feature type="transmembrane region" description="Helical" evidence="6">
    <location>
        <begin position="143"/>
        <end position="166"/>
    </location>
</feature>
<feature type="transmembrane region" description="Helical" evidence="6">
    <location>
        <begin position="46"/>
        <end position="64"/>
    </location>
</feature>
<evidence type="ECO:0000256" key="5">
    <source>
        <dbReference type="ARBA" id="ARBA00023136"/>
    </source>
</evidence>
<sequence length="514" mass="55724">MAELQGDKPAADNVDKVETRNLAYDDDEYDNSPAARAMTRRILWRLDTRILPVLALLFLCSFLDRTNVGNARLYGLEKELGMDADDVQYDQGLAVFYATYIVSEVPSNLVLKRVTPRVWLPFLTFAWGVVSMCQGFIQNFAGFAAVRAVLGFTEGGLLPGMVLYLSSMYTRRELALRIGLFYTAASLSGAFGGLLARGLSELGGHSGLSAWRWIFIIEGLLTVAAAAVAALILPNGLVGASFLSEQEKAHAARRLQRNVVAGSTGSTSSPSSIMNPEHEAAETFSWHEVGRAVFSWQTWLSACAYFGILSGLYSFGLFLPTIIAALGHTANAAQLWSVIPYAVASVVTGLTPRLSRPVIVAFASDYFQVRGVIMLVTMPIAIIGYAVIANVHSPSVKYGMTFLMATGLYSSVPPVLGWLANNSAGHYKRATAAALQLAIANCGGFVTVFVYPSTQSPQFHKGHTIILSLLVAGWFMILGNVVYCYKVNKDKASGKYDQYIGTGDDRDPSFRLVL</sequence>
<evidence type="ECO:0000256" key="6">
    <source>
        <dbReference type="SAM" id="Phobius"/>
    </source>
</evidence>
<dbReference type="GO" id="GO:0022857">
    <property type="term" value="F:transmembrane transporter activity"/>
    <property type="evidence" value="ECO:0007669"/>
    <property type="project" value="InterPro"/>
</dbReference>
<dbReference type="KEGG" id="ssck:SPSK_07387"/>
<dbReference type="EMBL" id="AXCR01000004">
    <property type="protein sequence ID" value="KJR88490.1"/>
    <property type="molecule type" value="Genomic_DNA"/>
</dbReference>
<reference evidence="8 9" key="1">
    <citation type="journal article" date="2014" name="BMC Genomics">
        <title>Comparative genomics of the major fungal agents of human and animal Sporotrichosis: Sporothrix schenckii and Sporothrix brasiliensis.</title>
        <authorList>
            <person name="Teixeira M.M."/>
            <person name="de Almeida L.G."/>
            <person name="Kubitschek-Barreira P."/>
            <person name="Alves F.L."/>
            <person name="Kioshima E.S."/>
            <person name="Abadio A.K."/>
            <person name="Fernandes L."/>
            <person name="Derengowski L.S."/>
            <person name="Ferreira K.S."/>
            <person name="Souza R.C."/>
            <person name="Ruiz J.C."/>
            <person name="de Andrade N.C."/>
            <person name="Paes H.C."/>
            <person name="Nicola A.M."/>
            <person name="Albuquerque P."/>
            <person name="Gerber A.L."/>
            <person name="Martins V.P."/>
            <person name="Peconick L.D."/>
            <person name="Neto A.V."/>
            <person name="Chaucanez C.B."/>
            <person name="Silva P.A."/>
            <person name="Cunha O.L."/>
            <person name="de Oliveira F.F."/>
            <person name="dos Santos T.C."/>
            <person name="Barros A.L."/>
            <person name="Soares M.A."/>
            <person name="de Oliveira L.M."/>
            <person name="Marini M.M."/>
            <person name="Villalobos-Duno H."/>
            <person name="Cunha M.M."/>
            <person name="de Hoog S."/>
            <person name="da Silveira J.F."/>
            <person name="Henrissat B."/>
            <person name="Nino-Vega G.A."/>
            <person name="Cisalpino P.S."/>
            <person name="Mora-Montes H.M."/>
            <person name="Almeida S.R."/>
            <person name="Stajich J.E."/>
            <person name="Lopes-Bezerra L.M."/>
            <person name="Vasconcelos A.T."/>
            <person name="Felipe M.S."/>
        </authorList>
    </citation>
    <scope>NUCLEOTIDE SEQUENCE [LARGE SCALE GENOMIC DNA]</scope>
    <source>
        <strain evidence="8 9">1099-18</strain>
    </source>
</reference>
<dbReference type="InterPro" id="IPR011701">
    <property type="entry name" value="MFS"/>
</dbReference>
<feature type="transmembrane region" description="Helical" evidence="6">
    <location>
        <begin position="372"/>
        <end position="392"/>
    </location>
</feature>
<evidence type="ECO:0000256" key="2">
    <source>
        <dbReference type="ARBA" id="ARBA00022448"/>
    </source>
</evidence>
<evidence type="ECO:0000313" key="8">
    <source>
        <dbReference type="EMBL" id="KJR88490.1"/>
    </source>
</evidence>
<feature type="transmembrane region" description="Helical" evidence="6">
    <location>
        <begin position="333"/>
        <end position="351"/>
    </location>
</feature>
<evidence type="ECO:0000256" key="4">
    <source>
        <dbReference type="ARBA" id="ARBA00022989"/>
    </source>
</evidence>
<feature type="transmembrane region" description="Helical" evidence="6">
    <location>
        <begin position="118"/>
        <end position="137"/>
    </location>
</feature>
<feature type="transmembrane region" description="Helical" evidence="6">
    <location>
        <begin position="304"/>
        <end position="327"/>
    </location>
</feature>
<dbReference type="InterPro" id="IPR036259">
    <property type="entry name" value="MFS_trans_sf"/>
</dbReference>
<accession>A0A0F2MI33</accession>
<dbReference type="FunFam" id="1.20.1250.20:FF:000034">
    <property type="entry name" value="MFS general substrate transporter"/>
    <property type="match status" value="1"/>
</dbReference>
<feature type="transmembrane region" description="Helical" evidence="6">
    <location>
        <begin position="92"/>
        <end position="111"/>
    </location>
</feature>
<keyword evidence="5 6" id="KW-0472">Membrane</keyword>
<dbReference type="PANTHER" id="PTHR43791">
    <property type="entry name" value="PERMEASE-RELATED"/>
    <property type="match status" value="1"/>
</dbReference>
<keyword evidence="2" id="KW-0813">Transport</keyword>
<dbReference type="VEuPathDB" id="FungiDB:SPSK_07387"/>
<evidence type="ECO:0000259" key="7">
    <source>
        <dbReference type="PROSITE" id="PS50850"/>
    </source>
</evidence>
<feature type="transmembrane region" description="Helical" evidence="6">
    <location>
        <begin position="464"/>
        <end position="485"/>
    </location>
</feature>
<dbReference type="InterPro" id="IPR020846">
    <property type="entry name" value="MFS_dom"/>
</dbReference>
<feature type="transmembrane region" description="Helical" evidence="6">
    <location>
        <begin position="398"/>
        <end position="420"/>
    </location>
</feature>
<dbReference type="Proteomes" id="UP000033710">
    <property type="component" value="Unassembled WGS sequence"/>
</dbReference>
<protein>
    <recommendedName>
        <fullName evidence="7">Major facilitator superfamily (MFS) profile domain-containing protein</fullName>
    </recommendedName>
</protein>
<feature type="transmembrane region" description="Helical" evidence="6">
    <location>
        <begin position="178"/>
        <end position="199"/>
    </location>
</feature>
<gene>
    <name evidence="8" type="ORF">SPSK_07387</name>
</gene>